<dbReference type="InterPro" id="IPR000515">
    <property type="entry name" value="MetI-like"/>
</dbReference>
<feature type="domain" description="ABC transmembrane type-1" evidence="8">
    <location>
        <begin position="88"/>
        <end position="276"/>
    </location>
</feature>
<comment type="caution">
    <text evidence="9">The sequence shown here is derived from an EMBL/GenBank/DDBJ whole genome shotgun (WGS) entry which is preliminary data.</text>
</comment>
<keyword evidence="2 7" id="KW-0813">Transport</keyword>
<evidence type="ECO:0000313" key="10">
    <source>
        <dbReference type="Proteomes" id="UP001230908"/>
    </source>
</evidence>
<dbReference type="InterPro" id="IPR035906">
    <property type="entry name" value="MetI-like_sf"/>
</dbReference>
<feature type="transmembrane region" description="Helical" evidence="7">
    <location>
        <begin position="258"/>
        <end position="284"/>
    </location>
</feature>
<evidence type="ECO:0000259" key="8">
    <source>
        <dbReference type="PROSITE" id="PS50928"/>
    </source>
</evidence>
<dbReference type="InterPro" id="IPR050366">
    <property type="entry name" value="BP-dependent_transpt_permease"/>
</dbReference>
<dbReference type="EMBL" id="JAVHUY010000003">
    <property type="protein sequence ID" value="MDQ7903681.1"/>
    <property type="molecule type" value="Genomic_DNA"/>
</dbReference>
<dbReference type="Gene3D" id="1.10.3720.10">
    <property type="entry name" value="MetI-like"/>
    <property type="match status" value="1"/>
</dbReference>
<accession>A0ABU0ZBF0</accession>
<dbReference type="PANTHER" id="PTHR43386">
    <property type="entry name" value="OLIGOPEPTIDE TRANSPORT SYSTEM PERMEASE PROTEIN APPC"/>
    <property type="match status" value="1"/>
</dbReference>
<name>A0ABU0ZBF0_9ACTN</name>
<feature type="transmembrane region" description="Helical" evidence="7">
    <location>
        <begin position="135"/>
        <end position="162"/>
    </location>
</feature>
<dbReference type="Proteomes" id="UP001230908">
    <property type="component" value="Unassembled WGS sequence"/>
</dbReference>
<dbReference type="Pfam" id="PF00528">
    <property type="entry name" value="BPD_transp_1"/>
    <property type="match status" value="1"/>
</dbReference>
<evidence type="ECO:0000256" key="7">
    <source>
        <dbReference type="RuleBase" id="RU363032"/>
    </source>
</evidence>
<evidence type="ECO:0000256" key="4">
    <source>
        <dbReference type="ARBA" id="ARBA00022692"/>
    </source>
</evidence>
<keyword evidence="3" id="KW-1003">Cell membrane</keyword>
<protein>
    <submittedName>
        <fullName evidence="9">ABC transporter permease</fullName>
    </submittedName>
</protein>
<dbReference type="SUPFAM" id="SSF161098">
    <property type="entry name" value="MetI-like"/>
    <property type="match status" value="1"/>
</dbReference>
<keyword evidence="5 7" id="KW-1133">Transmembrane helix</keyword>
<sequence>MTAPATTTAPPLDRPPRNRYLQALTTAKARFGLTLVLLMVAIGVLGPLLLSYGPEQQSGSALTAPGGGHPLGTDEVGRDILARVLHGIRTDLVITLVAVPIAAVLGTALGLVGVLSRLLAAAVQRLFDVLLGVPVIILGVGLALAAGAGVRAIIVAVVLATLPTFGRQAHSAVNSQLGREYVTAAVVIGTPRRKILSRHVLPNVVDGMVALAAVSMATAVTIEGGLSVMGLGVVPPQPSLGSMIRDGSPYLFDQPQYALVPVTVVVLLVLGYTLLADALNAAVLRK</sequence>
<feature type="transmembrane region" description="Helical" evidence="7">
    <location>
        <begin position="92"/>
        <end position="115"/>
    </location>
</feature>
<dbReference type="PROSITE" id="PS50928">
    <property type="entry name" value="ABC_TM1"/>
    <property type="match status" value="1"/>
</dbReference>
<evidence type="ECO:0000256" key="5">
    <source>
        <dbReference type="ARBA" id="ARBA00022989"/>
    </source>
</evidence>
<keyword evidence="6 7" id="KW-0472">Membrane</keyword>
<organism evidence="9 10">
    <name type="scientific">Phytohabitans maris</name>
    <dbReference type="NCBI Taxonomy" id="3071409"/>
    <lineage>
        <taxon>Bacteria</taxon>
        <taxon>Bacillati</taxon>
        <taxon>Actinomycetota</taxon>
        <taxon>Actinomycetes</taxon>
        <taxon>Micromonosporales</taxon>
        <taxon>Micromonosporaceae</taxon>
    </lineage>
</organism>
<reference evidence="9 10" key="1">
    <citation type="submission" date="2023-08" db="EMBL/GenBank/DDBJ databases">
        <title>Phytohabitans sansha sp. nov., isolated from marine sediment.</title>
        <authorList>
            <person name="Zhao Y."/>
            <person name="Yi K."/>
        </authorList>
    </citation>
    <scope>NUCLEOTIDE SEQUENCE [LARGE SCALE GENOMIC DNA]</scope>
    <source>
        <strain evidence="9 10">ZYX-F-186</strain>
    </source>
</reference>
<feature type="transmembrane region" description="Helical" evidence="7">
    <location>
        <begin position="200"/>
        <end position="222"/>
    </location>
</feature>
<evidence type="ECO:0000256" key="1">
    <source>
        <dbReference type="ARBA" id="ARBA00004651"/>
    </source>
</evidence>
<evidence type="ECO:0000256" key="6">
    <source>
        <dbReference type="ARBA" id="ARBA00023136"/>
    </source>
</evidence>
<dbReference type="RefSeq" id="WP_308710957.1">
    <property type="nucleotide sequence ID" value="NZ_JAVHUY010000003.1"/>
</dbReference>
<dbReference type="PANTHER" id="PTHR43386:SF25">
    <property type="entry name" value="PEPTIDE ABC TRANSPORTER PERMEASE PROTEIN"/>
    <property type="match status" value="1"/>
</dbReference>
<keyword evidence="10" id="KW-1185">Reference proteome</keyword>
<feature type="transmembrane region" description="Helical" evidence="7">
    <location>
        <begin position="31"/>
        <end position="50"/>
    </location>
</feature>
<dbReference type="CDD" id="cd06261">
    <property type="entry name" value="TM_PBP2"/>
    <property type="match status" value="1"/>
</dbReference>
<evidence type="ECO:0000256" key="3">
    <source>
        <dbReference type="ARBA" id="ARBA00022475"/>
    </source>
</evidence>
<keyword evidence="4 7" id="KW-0812">Transmembrane</keyword>
<proteinExistence type="inferred from homology"/>
<evidence type="ECO:0000313" key="9">
    <source>
        <dbReference type="EMBL" id="MDQ7903681.1"/>
    </source>
</evidence>
<gene>
    <name evidence="9" type="ORF">RB614_04015</name>
</gene>
<comment type="similarity">
    <text evidence="7">Belongs to the binding-protein-dependent transport system permease family.</text>
</comment>
<evidence type="ECO:0000256" key="2">
    <source>
        <dbReference type="ARBA" id="ARBA00022448"/>
    </source>
</evidence>
<comment type="subcellular location">
    <subcellularLocation>
        <location evidence="1 7">Cell membrane</location>
        <topology evidence="1 7">Multi-pass membrane protein</topology>
    </subcellularLocation>
</comment>